<dbReference type="AlphaFoldDB" id="A0A2W5GBY6"/>
<dbReference type="Proteomes" id="UP000249769">
    <property type="component" value="Unassembled WGS sequence"/>
</dbReference>
<dbReference type="EMBL" id="QFOL01000442">
    <property type="protein sequence ID" value="PZP43076.1"/>
    <property type="molecule type" value="Genomic_DNA"/>
</dbReference>
<reference evidence="1 2" key="1">
    <citation type="submission" date="2017-08" db="EMBL/GenBank/DDBJ databases">
        <title>Infants hospitalized years apart are colonized by the same room-sourced microbial strains.</title>
        <authorList>
            <person name="Brooks B."/>
            <person name="Olm M.R."/>
            <person name="Firek B.A."/>
            <person name="Baker R."/>
            <person name="Thomas B.C."/>
            <person name="Morowitz M.J."/>
            <person name="Banfield J.F."/>
        </authorList>
    </citation>
    <scope>NUCLEOTIDE SEQUENCE [LARGE SCALE GENOMIC DNA]</scope>
    <source>
        <strain evidence="1">S2_009_000_R2_73</strain>
    </source>
</reference>
<protein>
    <submittedName>
        <fullName evidence="1">Uncharacterized protein</fullName>
    </submittedName>
</protein>
<proteinExistence type="predicted"/>
<name>A0A2W5GBY6_9HYPH</name>
<sequence>MFNTFEKIEASISAIRAFNDLMTAAVLQGDDMSLIASGMFRLLDSQVEILANASGEVRDAFNSLETRETELGAKLALNSRVSKINNLEFSAEFAPIVKAAAEPVPGAEYYRENQLVIARLNAAGKTVEEISVLTGLARERVLIFIDAMPDHVLEEARTPDPMALRREIIAQKIAEGYDAGELAQACNLKRSTVEKVMAKLLGNETVQSPRRAKNG</sequence>
<evidence type="ECO:0000313" key="2">
    <source>
        <dbReference type="Proteomes" id="UP000249769"/>
    </source>
</evidence>
<organism evidence="1 2">
    <name type="scientific">Agrobacterium fabrum</name>
    <dbReference type="NCBI Taxonomy" id="1176649"/>
    <lineage>
        <taxon>Bacteria</taxon>
        <taxon>Pseudomonadati</taxon>
        <taxon>Pseudomonadota</taxon>
        <taxon>Alphaproteobacteria</taxon>
        <taxon>Hyphomicrobiales</taxon>
        <taxon>Rhizobiaceae</taxon>
        <taxon>Rhizobium/Agrobacterium group</taxon>
        <taxon>Agrobacterium</taxon>
        <taxon>Agrobacterium tumefaciens complex</taxon>
    </lineage>
</organism>
<comment type="caution">
    <text evidence="1">The sequence shown here is derived from an EMBL/GenBank/DDBJ whole genome shotgun (WGS) entry which is preliminary data.</text>
</comment>
<accession>A0A2W5GBY6</accession>
<evidence type="ECO:0000313" key="1">
    <source>
        <dbReference type="EMBL" id="PZP43076.1"/>
    </source>
</evidence>
<gene>
    <name evidence="1" type="ORF">DI595_21590</name>
</gene>